<evidence type="ECO:0000256" key="4">
    <source>
        <dbReference type="ARBA" id="ARBA00023136"/>
    </source>
</evidence>
<feature type="transmembrane region" description="Helical" evidence="7">
    <location>
        <begin position="399"/>
        <end position="418"/>
    </location>
</feature>
<dbReference type="GO" id="GO:0016020">
    <property type="term" value="C:membrane"/>
    <property type="evidence" value="ECO:0007669"/>
    <property type="project" value="UniProtKB-SubCell"/>
</dbReference>
<evidence type="ECO:0000256" key="2">
    <source>
        <dbReference type="ARBA" id="ARBA00022692"/>
    </source>
</evidence>
<evidence type="ECO:0000256" key="5">
    <source>
        <dbReference type="SAM" id="Coils"/>
    </source>
</evidence>
<feature type="coiled-coil region" evidence="5">
    <location>
        <begin position="290"/>
        <end position="317"/>
    </location>
</feature>
<feature type="chain" id="PRO_5046573247" description="TMEM205-like domain-containing protein" evidence="8">
    <location>
        <begin position="18"/>
        <end position="561"/>
    </location>
</feature>
<evidence type="ECO:0000256" key="3">
    <source>
        <dbReference type="ARBA" id="ARBA00022989"/>
    </source>
</evidence>
<dbReference type="Pfam" id="PF13664">
    <property type="entry name" value="DUF4149"/>
    <property type="match status" value="1"/>
</dbReference>
<evidence type="ECO:0000256" key="7">
    <source>
        <dbReference type="SAM" id="Phobius"/>
    </source>
</evidence>
<feature type="signal peptide" evidence="8">
    <location>
        <begin position="1"/>
        <end position="17"/>
    </location>
</feature>
<dbReference type="Gene3D" id="1.20.120.20">
    <property type="entry name" value="Apolipoprotein"/>
    <property type="match status" value="2"/>
</dbReference>
<dbReference type="AlphaFoldDB" id="A0A6P6UKB9"/>
<gene>
    <name evidence="11" type="primary">LOC113712189</name>
</gene>
<feature type="compositionally biased region" description="Basic and acidic residues" evidence="6">
    <location>
        <begin position="76"/>
        <end position="95"/>
    </location>
</feature>
<reference evidence="11" key="2">
    <citation type="submission" date="2025-08" db="UniProtKB">
        <authorList>
            <consortium name="RefSeq"/>
        </authorList>
    </citation>
    <scope>IDENTIFICATION</scope>
    <source>
        <tissue evidence="11">Leaves</tissue>
    </source>
</reference>
<evidence type="ECO:0000313" key="11">
    <source>
        <dbReference type="RefSeq" id="XP_027091300.2"/>
    </source>
</evidence>
<feature type="transmembrane region" description="Helical" evidence="7">
    <location>
        <begin position="430"/>
        <end position="450"/>
    </location>
</feature>
<feature type="compositionally biased region" description="Low complexity" evidence="6">
    <location>
        <begin position="490"/>
        <end position="508"/>
    </location>
</feature>
<dbReference type="OrthoDB" id="1641132at2759"/>
<feature type="transmembrane region" description="Helical" evidence="7">
    <location>
        <begin position="532"/>
        <end position="552"/>
    </location>
</feature>
<dbReference type="SUPFAM" id="SSF58113">
    <property type="entry name" value="Apolipoprotein A-I"/>
    <property type="match status" value="1"/>
</dbReference>
<name>A0A6P6UKB9_COFAR</name>
<feature type="compositionally biased region" description="Basic and acidic residues" evidence="6">
    <location>
        <begin position="470"/>
        <end position="479"/>
    </location>
</feature>
<organism evidence="10 11">
    <name type="scientific">Coffea arabica</name>
    <name type="common">Arabian coffee</name>
    <dbReference type="NCBI Taxonomy" id="13443"/>
    <lineage>
        <taxon>Eukaryota</taxon>
        <taxon>Viridiplantae</taxon>
        <taxon>Streptophyta</taxon>
        <taxon>Embryophyta</taxon>
        <taxon>Tracheophyta</taxon>
        <taxon>Spermatophyta</taxon>
        <taxon>Magnoliopsida</taxon>
        <taxon>eudicotyledons</taxon>
        <taxon>Gunneridae</taxon>
        <taxon>Pentapetalae</taxon>
        <taxon>asterids</taxon>
        <taxon>lamiids</taxon>
        <taxon>Gentianales</taxon>
        <taxon>Rubiaceae</taxon>
        <taxon>Ixoroideae</taxon>
        <taxon>Gardenieae complex</taxon>
        <taxon>Bertiereae - Coffeeae clade</taxon>
        <taxon>Coffeeae</taxon>
        <taxon>Coffea</taxon>
    </lineage>
</organism>
<evidence type="ECO:0000256" key="6">
    <source>
        <dbReference type="SAM" id="MobiDB-lite"/>
    </source>
</evidence>
<reference evidence="10" key="1">
    <citation type="journal article" date="2025" name="Foods">
        <title>Unveiling the Microbial Signatures of Arabica Coffee Cherries: Insights into Ripeness Specific Diversity, Functional Traits, and Implications for Quality and Safety.</title>
        <authorList>
            <consortium name="RefSeq"/>
            <person name="Tenea G.N."/>
            <person name="Cifuentes V."/>
            <person name="Reyes P."/>
            <person name="Cevallos-Vallejos M."/>
        </authorList>
    </citation>
    <scope>NUCLEOTIDE SEQUENCE [LARGE SCALE GENOMIC DNA]</scope>
</reference>
<feature type="domain" description="TMEM205-like" evidence="9">
    <location>
        <begin position="361"/>
        <end position="461"/>
    </location>
</feature>
<protein>
    <recommendedName>
        <fullName evidence="9">TMEM205-like domain-containing protein</fullName>
    </recommendedName>
</protein>
<sequence>MMNIVALCLVLTTLATAGVWSPTPEKVNNDKEDVILKEGHRTVVVEFEKDDGNTKVSISPQEAVHEGFVHKPSSSRVDEKGPHDSSIKGKVSDSVENVKENLKDEQEEAGDPHKATPRELVCDALGRCKHKIASAIGKTKEMVSENAHEAADKVYEVEEEAKEAVTDAYDKVKGTVERKAHEASDKAHEAKERAKDAARDKAHEVKERVKDAASEKACEAEESVKDAATGAASKVKEAKERVKDAANEVSGKAKEKVAEKVHEVKGEVGEAVDTAKTLQGDVEGNLSKLVEATKGKVKEAEEKVEGISKEGEEVIERVKEKGKKGFKGILRRGREVVYGFFGYVFSPESLAFGMRILQLLGLAGAYGMSIWVTFISSYVLARALPRQQFAILQSKIYPVYFQAMAYSVGLVLVGHLLSRRKRVSSGAGDTLQGFNLLASLLMLLINLKYLEPLATKVMFESMKLEKEEGRGVEISKEEQSDGVVDSITEPSSVKASSTATKTSPSSSTPHERPEAAASQCEIVRLSEALRKLNTISSFLNVLTLMALTWHLVHLGQLLSRI</sequence>
<keyword evidence="5" id="KW-0175">Coiled coil</keyword>
<dbReference type="PANTHER" id="PTHR47652:SF3">
    <property type="entry name" value="MITOCHONDRIAL IMPORT INNER MEMBRANE TRANSLOCASE SUBUNIT TIM44"/>
    <property type="match status" value="1"/>
</dbReference>
<dbReference type="Proteomes" id="UP001652660">
    <property type="component" value="Chromosome 10e"/>
</dbReference>
<keyword evidence="8" id="KW-0732">Signal</keyword>
<evidence type="ECO:0000259" key="9">
    <source>
        <dbReference type="Pfam" id="PF13664"/>
    </source>
</evidence>
<feature type="region of interest" description="Disordered" evidence="6">
    <location>
        <begin position="60"/>
        <end position="95"/>
    </location>
</feature>
<evidence type="ECO:0000256" key="8">
    <source>
        <dbReference type="SAM" id="SignalP"/>
    </source>
</evidence>
<feature type="region of interest" description="Disordered" evidence="6">
    <location>
        <begin position="177"/>
        <end position="202"/>
    </location>
</feature>
<keyword evidence="4 7" id="KW-0472">Membrane</keyword>
<accession>A0A6P6UKB9</accession>
<dbReference type="GeneID" id="113712189"/>
<feature type="transmembrane region" description="Helical" evidence="7">
    <location>
        <begin position="356"/>
        <end position="379"/>
    </location>
</feature>
<dbReference type="RefSeq" id="XP_027091300.2">
    <property type="nucleotide sequence ID" value="XM_027235499.2"/>
</dbReference>
<feature type="region of interest" description="Disordered" evidence="6">
    <location>
        <begin position="470"/>
        <end position="515"/>
    </location>
</feature>
<keyword evidence="3 7" id="KW-1133">Transmembrane helix</keyword>
<proteinExistence type="predicted"/>
<keyword evidence="2 7" id="KW-0812">Transmembrane</keyword>
<comment type="subcellular location">
    <subcellularLocation>
        <location evidence="1">Membrane</location>
    </subcellularLocation>
</comment>
<evidence type="ECO:0000313" key="10">
    <source>
        <dbReference type="Proteomes" id="UP001652660"/>
    </source>
</evidence>
<dbReference type="PANTHER" id="PTHR47652">
    <property type="entry name" value="MITOCHONDRIAL IMPORT INNER MEMBRANE TRANSLOCASE SUBUNIT TIM44"/>
    <property type="match status" value="1"/>
</dbReference>
<keyword evidence="10" id="KW-1185">Reference proteome</keyword>
<dbReference type="InterPro" id="IPR025423">
    <property type="entry name" value="TMEM205-like"/>
</dbReference>
<evidence type="ECO:0000256" key="1">
    <source>
        <dbReference type="ARBA" id="ARBA00004370"/>
    </source>
</evidence>